<evidence type="ECO:0000313" key="2">
    <source>
        <dbReference type="EMBL" id="EDN91936.1"/>
    </source>
</evidence>
<gene>
    <name evidence="2" type="ORF">SS1G_07797</name>
</gene>
<feature type="region of interest" description="Disordered" evidence="1">
    <location>
        <begin position="54"/>
        <end position="82"/>
    </location>
</feature>
<sequence length="97" mass="10744">MPTLLKVMLCYFQPNPAPSLESRSHCSISDVEFKQSIRSETRLMATGRTFAPQVRHGGYIPAKQPRTPQSKNSSPFQGTSIYRGSNSIASVEDISKI</sequence>
<dbReference type="GeneID" id="5487186"/>
<protein>
    <submittedName>
        <fullName evidence="2">Uncharacterized protein</fullName>
    </submittedName>
</protein>
<name>A7ER44_SCLS1</name>
<accession>A7ER44</accession>
<feature type="compositionally biased region" description="Polar residues" evidence="1">
    <location>
        <begin position="66"/>
        <end position="82"/>
    </location>
</feature>
<evidence type="ECO:0000256" key="1">
    <source>
        <dbReference type="SAM" id="MobiDB-lite"/>
    </source>
</evidence>
<dbReference type="AlphaFoldDB" id="A7ER44"/>
<keyword evidence="3" id="KW-1185">Reference proteome</keyword>
<dbReference type="KEGG" id="ssl:SS1G_07797"/>
<dbReference type="Proteomes" id="UP000001312">
    <property type="component" value="Unassembled WGS sequence"/>
</dbReference>
<reference evidence="3" key="1">
    <citation type="journal article" date="2011" name="PLoS Genet.">
        <title>Genomic analysis of the necrotrophic fungal pathogens Sclerotinia sclerotiorum and Botrytis cinerea.</title>
        <authorList>
            <person name="Amselem J."/>
            <person name="Cuomo C.A."/>
            <person name="van Kan J.A."/>
            <person name="Viaud M."/>
            <person name="Benito E.P."/>
            <person name="Couloux A."/>
            <person name="Coutinho P.M."/>
            <person name="de Vries R.P."/>
            <person name="Dyer P.S."/>
            <person name="Fillinger S."/>
            <person name="Fournier E."/>
            <person name="Gout L."/>
            <person name="Hahn M."/>
            <person name="Kohn L."/>
            <person name="Lapalu N."/>
            <person name="Plummer K.M."/>
            <person name="Pradier J.M."/>
            <person name="Quevillon E."/>
            <person name="Sharon A."/>
            <person name="Simon A."/>
            <person name="ten Have A."/>
            <person name="Tudzynski B."/>
            <person name="Tudzynski P."/>
            <person name="Wincker P."/>
            <person name="Andrew M."/>
            <person name="Anthouard V."/>
            <person name="Beever R.E."/>
            <person name="Beffa R."/>
            <person name="Benoit I."/>
            <person name="Bouzid O."/>
            <person name="Brault B."/>
            <person name="Chen Z."/>
            <person name="Choquer M."/>
            <person name="Collemare J."/>
            <person name="Cotton P."/>
            <person name="Danchin E.G."/>
            <person name="Da Silva C."/>
            <person name="Gautier A."/>
            <person name="Giraud C."/>
            <person name="Giraud T."/>
            <person name="Gonzalez C."/>
            <person name="Grossetete S."/>
            <person name="Guldener U."/>
            <person name="Henrissat B."/>
            <person name="Howlett B.J."/>
            <person name="Kodira C."/>
            <person name="Kretschmer M."/>
            <person name="Lappartient A."/>
            <person name="Leroch M."/>
            <person name="Levis C."/>
            <person name="Mauceli E."/>
            <person name="Neuveglise C."/>
            <person name="Oeser B."/>
            <person name="Pearson M."/>
            <person name="Poulain J."/>
            <person name="Poussereau N."/>
            <person name="Quesneville H."/>
            <person name="Rascle C."/>
            <person name="Schumacher J."/>
            <person name="Segurens B."/>
            <person name="Sexton A."/>
            <person name="Silva E."/>
            <person name="Sirven C."/>
            <person name="Soanes D.M."/>
            <person name="Talbot N.J."/>
            <person name="Templeton M."/>
            <person name="Yandava C."/>
            <person name="Yarden O."/>
            <person name="Zeng Q."/>
            <person name="Rollins J.A."/>
            <person name="Lebrun M.H."/>
            <person name="Dickman M."/>
        </authorList>
    </citation>
    <scope>NUCLEOTIDE SEQUENCE [LARGE SCALE GENOMIC DNA]</scope>
    <source>
        <strain evidence="3">ATCC 18683 / 1980 / Ss-1</strain>
    </source>
</reference>
<dbReference type="EMBL" id="CH476630">
    <property type="protein sequence ID" value="EDN91936.1"/>
    <property type="molecule type" value="Genomic_DNA"/>
</dbReference>
<dbReference type="RefSeq" id="XP_001591172.1">
    <property type="nucleotide sequence ID" value="XM_001591122.1"/>
</dbReference>
<organism evidence="2 3">
    <name type="scientific">Sclerotinia sclerotiorum (strain ATCC 18683 / 1980 / Ss-1)</name>
    <name type="common">White mold</name>
    <name type="synonym">Whetzelinia sclerotiorum</name>
    <dbReference type="NCBI Taxonomy" id="665079"/>
    <lineage>
        <taxon>Eukaryota</taxon>
        <taxon>Fungi</taxon>
        <taxon>Dikarya</taxon>
        <taxon>Ascomycota</taxon>
        <taxon>Pezizomycotina</taxon>
        <taxon>Leotiomycetes</taxon>
        <taxon>Helotiales</taxon>
        <taxon>Sclerotiniaceae</taxon>
        <taxon>Sclerotinia</taxon>
    </lineage>
</organism>
<dbReference type="InParanoid" id="A7ER44"/>
<proteinExistence type="predicted"/>
<evidence type="ECO:0000313" key="3">
    <source>
        <dbReference type="Proteomes" id="UP000001312"/>
    </source>
</evidence>